<dbReference type="Proteomes" id="UP000176834">
    <property type="component" value="Unassembled WGS sequence"/>
</dbReference>
<sequence length="65" mass="7191">MTDDNKILVYPSGKLIYKDKELRAALGKSGVVLNKQEGDGATPVGCFSIRKVYYRADWPLTLSLS</sequence>
<comment type="caution">
    <text evidence="1">The sequence shown here is derived from an EMBL/GenBank/DDBJ whole genome shotgun (WGS) entry which is preliminary data.</text>
</comment>
<dbReference type="AlphaFoldDB" id="A0A1F8EZL0"/>
<organism evidence="1 2">
    <name type="scientific">Candidatus Yanofskybacteria bacterium RIFCSPHIGHO2_02_FULL_38_22b</name>
    <dbReference type="NCBI Taxonomy" id="1802673"/>
    <lineage>
        <taxon>Bacteria</taxon>
        <taxon>Candidatus Yanofskyibacteriota</taxon>
    </lineage>
</organism>
<evidence type="ECO:0000313" key="1">
    <source>
        <dbReference type="EMBL" id="OGN06293.1"/>
    </source>
</evidence>
<reference evidence="1 2" key="1">
    <citation type="journal article" date="2016" name="Nat. Commun.">
        <title>Thousands of microbial genomes shed light on interconnected biogeochemical processes in an aquifer system.</title>
        <authorList>
            <person name="Anantharaman K."/>
            <person name="Brown C.T."/>
            <person name="Hug L.A."/>
            <person name="Sharon I."/>
            <person name="Castelle C.J."/>
            <person name="Probst A.J."/>
            <person name="Thomas B.C."/>
            <person name="Singh A."/>
            <person name="Wilkins M.J."/>
            <person name="Karaoz U."/>
            <person name="Brodie E.L."/>
            <person name="Williams K.H."/>
            <person name="Hubbard S.S."/>
            <person name="Banfield J.F."/>
        </authorList>
    </citation>
    <scope>NUCLEOTIDE SEQUENCE [LARGE SCALE GENOMIC DNA]</scope>
</reference>
<dbReference type="EMBL" id="MGJN01000020">
    <property type="protein sequence ID" value="OGN06293.1"/>
    <property type="molecule type" value="Genomic_DNA"/>
</dbReference>
<name>A0A1F8EZL0_9BACT</name>
<evidence type="ECO:0000313" key="2">
    <source>
        <dbReference type="Proteomes" id="UP000176834"/>
    </source>
</evidence>
<gene>
    <name evidence="1" type="ORF">A3B86_04205</name>
</gene>
<protein>
    <submittedName>
        <fullName evidence="1">Uncharacterized protein</fullName>
    </submittedName>
</protein>
<accession>A0A1F8EZL0</accession>
<proteinExistence type="predicted"/>